<accession>A0A9X0D438</accession>
<name>A0A9X0D438_9CNID</name>
<feature type="chain" id="PRO_5040941722" evidence="1">
    <location>
        <begin position="24"/>
        <end position="98"/>
    </location>
</feature>
<feature type="signal peptide" evidence="1">
    <location>
        <begin position="1"/>
        <end position="23"/>
    </location>
</feature>
<evidence type="ECO:0000313" key="2">
    <source>
        <dbReference type="EMBL" id="KAJ7384119.1"/>
    </source>
</evidence>
<sequence length="98" mass="11272">MKITTVLLFTAVVLLFSVAYSKSVREIFDTEDIADDYGIEENQADVQKRGYYWIVSAWSPCKCHDGMATGIQYRNVSCTKQPCHFIRAPRFKQVCQCH</sequence>
<reference evidence="2" key="1">
    <citation type="submission" date="2023-01" db="EMBL/GenBank/DDBJ databases">
        <title>Genome assembly of the deep-sea coral Lophelia pertusa.</title>
        <authorList>
            <person name="Herrera S."/>
            <person name="Cordes E."/>
        </authorList>
    </citation>
    <scope>NUCLEOTIDE SEQUENCE</scope>
    <source>
        <strain evidence="2">USNM1676648</strain>
        <tissue evidence="2">Polyp</tissue>
    </source>
</reference>
<evidence type="ECO:0000256" key="1">
    <source>
        <dbReference type="SAM" id="SignalP"/>
    </source>
</evidence>
<protein>
    <submittedName>
        <fullName evidence="2">Uncharacterized protein</fullName>
    </submittedName>
</protein>
<dbReference type="AlphaFoldDB" id="A0A9X0D438"/>
<keyword evidence="3" id="KW-1185">Reference proteome</keyword>
<dbReference type="Proteomes" id="UP001163046">
    <property type="component" value="Unassembled WGS sequence"/>
</dbReference>
<evidence type="ECO:0000313" key="3">
    <source>
        <dbReference type="Proteomes" id="UP001163046"/>
    </source>
</evidence>
<comment type="caution">
    <text evidence="2">The sequence shown here is derived from an EMBL/GenBank/DDBJ whole genome shotgun (WGS) entry which is preliminary data.</text>
</comment>
<keyword evidence="1" id="KW-0732">Signal</keyword>
<proteinExistence type="predicted"/>
<dbReference type="EMBL" id="MU825890">
    <property type="protein sequence ID" value="KAJ7384119.1"/>
    <property type="molecule type" value="Genomic_DNA"/>
</dbReference>
<organism evidence="2 3">
    <name type="scientific">Desmophyllum pertusum</name>
    <dbReference type="NCBI Taxonomy" id="174260"/>
    <lineage>
        <taxon>Eukaryota</taxon>
        <taxon>Metazoa</taxon>
        <taxon>Cnidaria</taxon>
        <taxon>Anthozoa</taxon>
        <taxon>Hexacorallia</taxon>
        <taxon>Scleractinia</taxon>
        <taxon>Caryophylliina</taxon>
        <taxon>Caryophylliidae</taxon>
        <taxon>Desmophyllum</taxon>
    </lineage>
</organism>
<gene>
    <name evidence="2" type="ORF">OS493_023444</name>
</gene>